<feature type="region of interest" description="Disordered" evidence="3">
    <location>
        <begin position="1"/>
        <end position="102"/>
    </location>
</feature>
<dbReference type="GO" id="GO:0005730">
    <property type="term" value="C:nucleolus"/>
    <property type="evidence" value="ECO:0007669"/>
    <property type="project" value="InterPro"/>
</dbReference>
<evidence type="ECO:0000256" key="3">
    <source>
        <dbReference type="SAM" id="MobiDB-lite"/>
    </source>
</evidence>
<reference evidence="5" key="2">
    <citation type="submission" date="2020-10" db="UniProtKB">
        <authorList>
            <consortium name="WormBaseParasite"/>
        </authorList>
    </citation>
    <scope>IDENTIFICATION</scope>
</reference>
<feature type="compositionally biased region" description="Basic residues" evidence="3">
    <location>
        <begin position="79"/>
        <end position="91"/>
    </location>
</feature>
<evidence type="ECO:0000256" key="1">
    <source>
        <dbReference type="ARBA" id="ARBA00004123"/>
    </source>
</evidence>
<dbReference type="AlphaFoldDB" id="A0A7E4W4U3"/>
<feature type="region of interest" description="Disordered" evidence="3">
    <location>
        <begin position="723"/>
        <end position="751"/>
    </location>
</feature>
<dbReference type="GO" id="GO:0003714">
    <property type="term" value="F:transcription corepressor activity"/>
    <property type="evidence" value="ECO:0007669"/>
    <property type="project" value="TreeGrafter"/>
</dbReference>
<feature type="compositionally biased region" description="Acidic residues" evidence="3">
    <location>
        <begin position="727"/>
        <end position="749"/>
    </location>
</feature>
<keyword evidence="4" id="KW-1185">Reference proteome</keyword>
<protein>
    <submittedName>
        <fullName evidence="5">TOG domain-containing protein</fullName>
    </submittedName>
</protein>
<feature type="compositionally biased region" description="Low complexity" evidence="3">
    <location>
        <begin position="64"/>
        <end position="78"/>
    </location>
</feature>
<accession>A0A7E4W4U3</accession>
<dbReference type="PANTHER" id="PTHR13213:SF2">
    <property type="entry name" value="MYB-BINDING PROTEIN 1A"/>
    <property type="match status" value="1"/>
</dbReference>
<evidence type="ECO:0000256" key="2">
    <source>
        <dbReference type="ARBA" id="ARBA00023242"/>
    </source>
</evidence>
<keyword evidence="2" id="KW-0539">Nucleus</keyword>
<evidence type="ECO:0000313" key="4">
    <source>
        <dbReference type="Proteomes" id="UP000492821"/>
    </source>
</evidence>
<comment type="subcellular location">
    <subcellularLocation>
        <location evidence="1">Nucleus</location>
    </subcellularLocation>
</comment>
<dbReference type="GO" id="GO:0043565">
    <property type="term" value="F:sequence-specific DNA binding"/>
    <property type="evidence" value="ECO:0007669"/>
    <property type="project" value="TreeGrafter"/>
</dbReference>
<dbReference type="GO" id="GO:0003723">
    <property type="term" value="F:RNA binding"/>
    <property type="evidence" value="ECO:0007669"/>
    <property type="project" value="TreeGrafter"/>
</dbReference>
<evidence type="ECO:0000313" key="5">
    <source>
        <dbReference type="WBParaSite" id="Pan_g6084.t1"/>
    </source>
</evidence>
<reference evidence="4" key="1">
    <citation type="journal article" date="2013" name="Genetics">
        <title>The draft genome and transcriptome of Panagrellus redivivus are shaped by the harsh demands of a free-living lifestyle.</title>
        <authorList>
            <person name="Srinivasan J."/>
            <person name="Dillman A.R."/>
            <person name="Macchietto M.G."/>
            <person name="Heikkinen L."/>
            <person name="Lakso M."/>
            <person name="Fracchia K.M."/>
            <person name="Antoshechkin I."/>
            <person name="Mortazavi A."/>
            <person name="Wong G."/>
            <person name="Sternberg P.W."/>
        </authorList>
    </citation>
    <scope>NUCLEOTIDE SEQUENCE [LARGE SCALE GENOMIC DNA]</scope>
    <source>
        <strain evidence="4">MT8872</strain>
    </source>
</reference>
<dbReference type="InterPro" id="IPR007015">
    <property type="entry name" value="DNA_pol_V/MYBBP1A"/>
</dbReference>
<dbReference type="PANTHER" id="PTHR13213">
    <property type="entry name" value="MYB-BINDING PROTEIN 1A FAMILY MEMBER"/>
    <property type="match status" value="1"/>
</dbReference>
<name>A0A7E4W4U3_PANRE</name>
<organism evidence="4 5">
    <name type="scientific">Panagrellus redivivus</name>
    <name type="common">Microworm</name>
    <dbReference type="NCBI Taxonomy" id="6233"/>
    <lineage>
        <taxon>Eukaryota</taxon>
        <taxon>Metazoa</taxon>
        <taxon>Ecdysozoa</taxon>
        <taxon>Nematoda</taxon>
        <taxon>Chromadorea</taxon>
        <taxon>Rhabditida</taxon>
        <taxon>Tylenchina</taxon>
        <taxon>Panagrolaimomorpha</taxon>
        <taxon>Panagrolaimoidea</taxon>
        <taxon>Panagrolaimidae</taxon>
        <taxon>Panagrellus</taxon>
    </lineage>
</organism>
<dbReference type="Pfam" id="PF04931">
    <property type="entry name" value="DNA_pol_phi"/>
    <property type="match status" value="2"/>
</dbReference>
<dbReference type="Proteomes" id="UP000492821">
    <property type="component" value="Unassembled WGS sequence"/>
</dbReference>
<sequence length="1038" mass="113593">MVFIQKKPRASTTPAPKPEITERAVTTPKPAKKPKKQAKPVEEPTEATPVEQQSKPSPAIGQKRPASNAPAATPTKPAAKSKKNKKQKRAKTNPNNAVAPKTFVPGTDCPQIVKDLFYDLASVKPEVRAEAVDKVVKVALMDTAEQYIIGRLIAGCATGYRAARLAFPAALALRLAKSEIQYNIDYLLNVAHDRLKVVNGVNDQVIGRQCVYAAIINSGRFTTPEDLLKILKLEAEAFKKYPYLGYYIVETVGDIAEIAGADTFFHADFSAVNLLPKVLPNLKDISPELLYLVLRLRKLSIKNTGKLGNYLKKGNFVFKPADYPDLIRVVMEATAVGVGASPLPTELYKAAIEAGCSKAVFEQVFLKALNFDLSKKEAVTTSEKSVEHGTLTLFRLVTEWLADGVIPTEEALTLLAAKAFLRRLNGVDANLDVPVSPVNGTADLLLQAALKYFTGRSVNATAAYEVLNTLATIGEAEPTSTLQRLKATKQLLVVFESIMDTIVDKLLKNPASPLLHHVLEAFPGSHPKLDLEKRIELLIAGGEEFLRNSQGLVTEVLTQSFYKPDRHSDFRTYKDTAVAGLHSVAKKIANLDLKEPKGKLAKQLGVLNTTRALLAILEKLAVEIEDKATFYALGKELASVVASKKVDIDFIVGKAVELVGGRERISRMIAYVWLTEFADLITSEQIQVLSATVAKIEADPDTEEDDEFAPITAEDLANLEKKKAANAEEDEEDDTDEESEEDNDSDDELPPLKPEFVAAMKKALGKAAIANSDDEDVALDDAELARVDARLSVVMSQFSTAGKKAAKEESKKQRFHIGELLGIALQAAPMEQVVASFPVIFDLLIAASESNRDDIITPVSHAIGQLCTRTPILEAELSPFYNTLAEKAAEIHGAKLRTTVSRLATFLFKAGLRDDTETAVQNVVNLAEKYFDKETPKSAVGEVIIGPVAAKNVQHFYSHLDKFFDLFTTTNKKGEAATLIKLFNRKDSFIIHSKHYDPVAKKMLAHFNVQPNPQPVGKPSKLCAQAWKVFGNRTNFAH</sequence>
<dbReference type="WBParaSite" id="Pan_g6084.t1">
    <property type="protein sequence ID" value="Pan_g6084.t1"/>
    <property type="gene ID" value="Pan_g6084"/>
</dbReference>
<proteinExistence type="predicted"/>